<reference evidence="6" key="1">
    <citation type="submission" date="2017-12" db="EMBL/GenBank/DDBJ databases">
        <title>Sequencing the genomes of 1000 Actinobacteria strains.</title>
        <authorList>
            <person name="Klenk H.-P."/>
        </authorList>
    </citation>
    <scope>NUCLEOTIDE SEQUENCE [LARGE SCALE GENOMIC DNA]</scope>
    <source>
        <strain evidence="6">DSM 44228</strain>
    </source>
</reference>
<dbReference type="NCBIfam" id="TIGR03560">
    <property type="entry name" value="F420_Rv1855c"/>
    <property type="match status" value="1"/>
</dbReference>
<sequence length="381" mass="41534">MPVSASRCYGTRKCSRVLLRGDAHQLRECAVDAASASASAWTGSVTGYDPLRRAVGTARTLLLASGTVREYFKLRIFTEPQQGATYDDLLRVAKHAEATGYDAFFRSDHYLRMGSVSGEPGPTDAWVTLAGLARETSRVRLGTLMTAGTFRLPGPLAIAVAQVDQMSGGRVELGLGTGWYEAEHTAYGIPFPSLKERFDRYAEQLEIITGLWGTPAGEHFRYDGEHYQLVDSPALPKPVQQPRPPLLIGGQGKKRTPELAARFADEFNLPFVDVDTAAKQFERVAEACTAIGRPHQEIVRSAALVLCVGKSDAELTRRADAIGRDVEELRLNGLAGTPDEVVAKIGTWRELTGITRLYLQVLDLSDLDHLDLVAAEVAPQL</sequence>
<evidence type="ECO:0000259" key="5">
    <source>
        <dbReference type="Pfam" id="PF00296"/>
    </source>
</evidence>
<dbReference type="Proteomes" id="UP000233786">
    <property type="component" value="Unassembled WGS sequence"/>
</dbReference>
<dbReference type="Pfam" id="PF00296">
    <property type="entry name" value="Bac_luciferase"/>
    <property type="match status" value="1"/>
</dbReference>
<evidence type="ECO:0000313" key="7">
    <source>
        <dbReference type="Proteomes" id="UP000233786"/>
    </source>
</evidence>
<keyword evidence="2" id="KW-0288">FMN</keyword>
<keyword evidence="4 6" id="KW-0503">Monooxygenase</keyword>
<dbReference type="InterPro" id="IPR019952">
    <property type="entry name" value="F420_OxRdatse_Rv1855c_pred"/>
</dbReference>
<proteinExistence type="predicted"/>
<dbReference type="Gene3D" id="3.20.20.30">
    <property type="entry name" value="Luciferase-like domain"/>
    <property type="match status" value="1"/>
</dbReference>
<dbReference type="SUPFAM" id="SSF51679">
    <property type="entry name" value="Bacterial luciferase-like"/>
    <property type="match status" value="1"/>
</dbReference>
<evidence type="ECO:0000256" key="3">
    <source>
        <dbReference type="ARBA" id="ARBA00023002"/>
    </source>
</evidence>
<accession>A0A2N3XWT9</accession>
<dbReference type="STRING" id="994479.GCA_000194155_02636"/>
<evidence type="ECO:0000313" key="6">
    <source>
        <dbReference type="EMBL" id="PKW15122.1"/>
    </source>
</evidence>
<name>A0A2N3XWT9_SACSN</name>
<gene>
    <name evidence="6" type="ORF">A8926_2805</name>
</gene>
<dbReference type="InterPro" id="IPR050172">
    <property type="entry name" value="SsuD_RutA_monooxygenase"/>
</dbReference>
<dbReference type="GO" id="GO:0046306">
    <property type="term" value="P:alkanesulfonate catabolic process"/>
    <property type="evidence" value="ECO:0007669"/>
    <property type="project" value="TreeGrafter"/>
</dbReference>
<dbReference type="EMBL" id="PJNB01000001">
    <property type="protein sequence ID" value="PKW15122.1"/>
    <property type="molecule type" value="Genomic_DNA"/>
</dbReference>
<keyword evidence="7" id="KW-1185">Reference proteome</keyword>
<dbReference type="PANTHER" id="PTHR42847">
    <property type="entry name" value="ALKANESULFONATE MONOOXYGENASE"/>
    <property type="match status" value="1"/>
</dbReference>
<dbReference type="GO" id="GO:0008726">
    <property type="term" value="F:alkanesulfonate monooxygenase activity"/>
    <property type="evidence" value="ECO:0007669"/>
    <property type="project" value="TreeGrafter"/>
</dbReference>
<keyword evidence="3" id="KW-0560">Oxidoreductase</keyword>
<evidence type="ECO:0000256" key="1">
    <source>
        <dbReference type="ARBA" id="ARBA00022630"/>
    </source>
</evidence>
<keyword evidence="1" id="KW-0285">Flavoprotein</keyword>
<dbReference type="InterPro" id="IPR036661">
    <property type="entry name" value="Luciferase-like_sf"/>
</dbReference>
<evidence type="ECO:0000256" key="2">
    <source>
        <dbReference type="ARBA" id="ARBA00022643"/>
    </source>
</evidence>
<protein>
    <submittedName>
        <fullName evidence="6">Alkanesulfonate monooxygenase</fullName>
    </submittedName>
</protein>
<dbReference type="InterPro" id="IPR011251">
    <property type="entry name" value="Luciferase-like_dom"/>
</dbReference>
<dbReference type="AlphaFoldDB" id="A0A2N3XWT9"/>
<organism evidence="6 7">
    <name type="scientific">Saccharopolyspora spinosa</name>
    <dbReference type="NCBI Taxonomy" id="60894"/>
    <lineage>
        <taxon>Bacteria</taxon>
        <taxon>Bacillati</taxon>
        <taxon>Actinomycetota</taxon>
        <taxon>Actinomycetes</taxon>
        <taxon>Pseudonocardiales</taxon>
        <taxon>Pseudonocardiaceae</taxon>
        <taxon>Saccharopolyspora</taxon>
    </lineage>
</organism>
<evidence type="ECO:0000256" key="4">
    <source>
        <dbReference type="ARBA" id="ARBA00023033"/>
    </source>
</evidence>
<feature type="domain" description="Luciferase-like" evidence="5">
    <location>
        <begin position="77"/>
        <end position="322"/>
    </location>
</feature>
<dbReference type="PANTHER" id="PTHR42847:SF4">
    <property type="entry name" value="ALKANESULFONATE MONOOXYGENASE-RELATED"/>
    <property type="match status" value="1"/>
</dbReference>
<comment type="caution">
    <text evidence="6">The sequence shown here is derived from an EMBL/GenBank/DDBJ whole genome shotgun (WGS) entry which is preliminary data.</text>
</comment>